<reference evidence="1 2" key="1">
    <citation type="submission" date="2019-02" db="EMBL/GenBank/DDBJ databases">
        <title>Deep-cultivation of Planctomycetes and their phenomic and genomic characterization uncovers novel biology.</title>
        <authorList>
            <person name="Wiegand S."/>
            <person name="Jogler M."/>
            <person name="Boedeker C."/>
            <person name="Pinto D."/>
            <person name="Vollmers J."/>
            <person name="Rivas-Marin E."/>
            <person name="Kohn T."/>
            <person name="Peeters S.H."/>
            <person name="Heuer A."/>
            <person name="Rast P."/>
            <person name="Oberbeckmann S."/>
            <person name="Bunk B."/>
            <person name="Jeske O."/>
            <person name="Meyerdierks A."/>
            <person name="Storesund J.E."/>
            <person name="Kallscheuer N."/>
            <person name="Luecker S."/>
            <person name="Lage O.M."/>
            <person name="Pohl T."/>
            <person name="Merkel B.J."/>
            <person name="Hornburger P."/>
            <person name="Mueller R.-W."/>
            <person name="Bruemmer F."/>
            <person name="Labrenz M."/>
            <person name="Spormann A.M."/>
            <person name="Op den Camp H."/>
            <person name="Overmann J."/>
            <person name="Amann R."/>
            <person name="Jetten M.S.M."/>
            <person name="Mascher T."/>
            <person name="Medema M.H."/>
            <person name="Devos D.P."/>
            <person name="Kaster A.-K."/>
            <person name="Ovreas L."/>
            <person name="Rohde M."/>
            <person name="Galperin M.Y."/>
            <person name="Jogler C."/>
        </authorList>
    </citation>
    <scope>NUCLEOTIDE SEQUENCE [LARGE SCALE GENOMIC DNA]</scope>
    <source>
        <strain evidence="1 2">Poly30</strain>
    </source>
</reference>
<accession>A0A518EVX8</accession>
<dbReference type="AlphaFoldDB" id="A0A518EVX8"/>
<evidence type="ECO:0000313" key="1">
    <source>
        <dbReference type="EMBL" id="QDV08218.1"/>
    </source>
</evidence>
<dbReference type="RefSeq" id="WP_145200465.1">
    <property type="nucleotide sequence ID" value="NZ_CP036434.1"/>
</dbReference>
<protein>
    <submittedName>
        <fullName evidence="1">Uncharacterized protein</fullName>
    </submittedName>
</protein>
<proteinExistence type="predicted"/>
<name>A0A518EVX8_9BACT</name>
<sequence length="105" mass="12091">MNDLNDPDGDWEESEGVPSDRRSLMLIRNTLGLSFSVFAFAIATRAVQVQVANYELAAELDRLEVESEWNARRCSGLISELERFEFDLEAQHTRGTSEERQRPDW</sequence>
<dbReference type="EMBL" id="CP036434">
    <property type="protein sequence ID" value="QDV08218.1"/>
    <property type="molecule type" value="Genomic_DNA"/>
</dbReference>
<evidence type="ECO:0000313" key="2">
    <source>
        <dbReference type="Proteomes" id="UP000320390"/>
    </source>
</evidence>
<gene>
    <name evidence="1" type="ORF">Poly30_37540</name>
</gene>
<organism evidence="1 2">
    <name type="scientific">Saltatorellus ferox</name>
    <dbReference type="NCBI Taxonomy" id="2528018"/>
    <lineage>
        <taxon>Bacteria</taxon>
        <taxon>Pseudomonadati</taxon>
        <taxon>Planctomycetota</taxon>
        <taxon>Planctomycetia</taxon>
        <taxon>Planctomycetia incertae sedis</taxon>
        <taxon>Saltatorellus</taxon>
    </lineage>
</organism>
<dbReference type="Proteomes" id="UP000320390">
    <property type="component" value="Chromosome"/>
</dbReference>
<keyword evidence="2" id="KW-1185">Reference proteome</keyword>